<comment type="caution">
    <text evidence="1">The sequence shown here is derived from an EMBL/GenBank/DDBJ whole genome shotgun (WGS) entry which is preliminary data.</text>
</comment>
<sequence length="59" mass="7290">MDAINNKYEETLYNEQNYELILDNGKKYHNKIEKGKFKKILNELIQEDYKNIERRYLGY</sequence>
<proteinExistence type="predicted"/>
<accession>D0GNJ5</accession>
<evidence type="ECO:0000313" key="1">
    <source>
        <dbReference type="EMBL" id="EEY34322.1"/>
    </source>
</evidence>
<protein>
    <submittedName>
        <fullName evidence="1">Uncharacterized protein</fullName>
    </submittedName>
</protein>
<name>D0GNJ5_9FUSO</name>
<reference evidence="1 2" key="1">
    <citation type="submission" date="2009-10" db="EMBL/GenBank/DDBJ databases">
        <authorList>
            <person name="Harkins D.M."/>
            <person name="Madupu R."/>
            <person name="Durkin A.S."/>
            <person name="Torralba M."/>
            <person name="Methe B."/>
            <person name="Sutton G.G."/>
            <person name="Strausberg R.L."/>
            <person name="Nelson K.E."/>
        </authorList>
    </citation>
    <scope>NUCLEOTIDE SEQUENCE [LARGE SCALE GENOMIC DNA]</scope>
    <source>
        <strain evidence="1 2">F0264</strain>
    </source>
</reference>
<dbReference type="AlphaFoldDB" id="D0GNJ5"/>
<dbReference type="Proteomes" id="UP000004226">
    <property type="component" value="Unassembled WGS sequence"/>
</dbReference>
<organism evidence="1 2">
    <name type="scientific">Pseudoleptotrichia goodfellowii F0264</name>
    <dbReference type="NCBI Taxonomy" id="596323"/>
    <lineage>
        <taxon>Bacteria</taxon>
        <taxon>Fusobacteriati</taxon>
        <taxon>Fusobacteriota</taxon>
        <taxon>Fusobacteriia</taxon>
        <taxon>Fusobacteriales</taxon>
        <taxon>Leptotrichiaceae</taxon>
        <taxon>Pseudoleptotrichia</taxon>
    </lineage>
</organism>
<dbReference type="EMBL" id="ADAD01000174">
    <property type="protein sequence ID" value="EEY34322.1"/>
    <property type="molecule type" value="Genomic_DNA"/>
</dbReference>
<keyword evidence="2" id="KW-1185">Reference proteome</keyword>
<evidence type="ECO:0000313" key="2">
    <source>
        <dbReference type="Proteomes" id="UP000004226"/>
    </source>
</evidence>
<gene>
    <name evidence="1" type="ORF">HMPREF0554_0506</name>
</gene>